<dbReference type="PANTHER" id="PTHR43792">
    <property type="entry name" value="GNAT FAMILY, PUTATIVE (AFU_ORTHOLOGUE AFUA_3G00765)-RELATED-RELATED"/>
    <property type="match status" value="1"/>
</dbReference>
<proteinExistence type="predicted"/>
<keyword evidence="2" id="KW-0012">Acyltransferase</keyword>
<dbReference type="InterPro" id="IPR000182">
    <property type="entry name" value="GNAT_dom"/>
</dbReference>
<organism evidence="2 3">
    <name type="scientific">Salinithrix halophila</name>
    <dbReference type="NCBI Taxonomy" id="1485204"/>
    <lineage>
        <taxon>Bacteria</taxon>
        <taxon>Bacillati</taxon>
        <taxon>Bacillota</taxon>
        <taxon>Bacilli</taxon>
        <taxon>Bacillales</taxon>
        <taxon>Thermoactinomycetaceae</taxon>
        <taxon>Salinithrix</taxon>
    </lineage>
</organism>
<evidence type="ECO:0000259" key="1">
    <source>
        <dbReference type="PROSITE" id="PS51186"/>
    </source>
</evidence>
<keyword evidence="3" id="KW-1185">Reference proteome</keyword>
<dbReference type="SUPFAM" id="SSF55729">
    <property type="entry name" value="Acyl-CoA N-acyltransferases (Nat)"/>
    <property type="match status" value="1"/>
</dbReference>
<dbReference type="InterPro" id="IPR051531">
    <property type="entry name" value="N-acetyltransferase"/>
</dbReference>
<dbReference type="Proteomes" id="UP001595843">
    <property type="component" value="Unassembled WGS sequence"/>
</dbReference>
<dbReference type="PANTHER" id="PTHR43792:SF1">
    <property type="entry name" value="N-ACETYLTRANSFERASE DOMAIN-CONTAINING PROTEIN"/>
    <property type="match status" value="1"/>
</dbReference>
<gene>
    <name evidence="2" type="ORF">ACFOUO_08080</name>
</gene>
<evidence type="ECO:0000313" key="2">
    <source>
        <dbReference type="EMBL" id="MFC4076766.1"/>
    </source>
</evidence>
<dbReference type="InterPro" id="IPR016181">
    <property type="entry name" value="Acyl_CoA_acyltransferase"/>
</dbReference>
<dbReference type="Gene3D" id="3.40.630.30">
    <property type="match status" value="1"/>
</dbReference>
<name>A0ABV8JHS4_9BACL</name>
<dbReference type="GO" id="GO:0016746">
    <property type="term" value="F:acyltransferase activity"/>
    <property type="evidence" value="ECO:0007669"/>
    <property type="project" value="UniProtKB-KW"/>
</dbReference>
<dbReference type="EMBL" id="JBHSAP010000009">
    <property type="protein sequence ID" value="MFC4076766.1"/>
    <property type="molecule type" value="Genomic_DNA"/>
</dbReference>
<dbReference type="PROSITE" id="PS51186">
    <property type="entry name" value="GNAT"/>
    <property type="match status" value="1"/>
</dbReference>
<keyword evidence="2" id="KW-0808">Transferase</keyword>
<reference evidence="3" key="1">
    <citation type="journal article" date="2019" name="Int. J. Syst. Evol. Microbiol.">
        <title>The Global Catalogue of Microorganisms (GCM) 10K type strain sequencing project: providing services to taxonomists for standard genome sequencing and annotation.</title>
        <authorList>
            <consortium name="The Broad Institute Genomics Platform"/>
            <consortium name="The Broad Institute Genome Sequencing Center for Infectious Disease"/>
            <person name="Wu L."/>
            <person name="Ma J."/>
        </authorList>
    </citation>
    <scope>NUCLEOTIDE SEQUENCE [LARGE SCALE GENOMIC DNA]</scope>
    <source>
        <strain evidence="3">IBRC-M 10813</strain>
    </source>
</reference>
<feature type="domain" description="N-acetyltransferase" evidence="1">
    <location>
        <begin position="11"/>
        <end position="173"/>
    </location>
</feature>
<dbReference type="EC" id="2.3.-.-" evidence="2"/>
<dbReference type="RefSeq" id="WP_380704004.1">
    <property type="nucleotide sequence ID" value="NZ_JBHSAP010000009.1"/>
</dbReference>
<evidence type="ECO:0000313" key="3">
    <source>
        <dbReference type="Proteomes" id="UP001595843"/>
    </source>
</evidence>
<comment type="caution">
    <text evidence="2">The sequence shown here is derived from an EMBL/GenBank/DDBJ whole genome shotgun (WGS) entry which is preliminary data.</text>
</comment>
<protein>
    <submittedName>
        <fullName evidence="2">GNAT family N-acetyltransferase</fullName>
        <ecNumber evidence="2">2.3.-.-</ecNumber>
    </submittedName>
</protein>
<sequence length="173" mass="19249">MTGRLPETHRLVFRPYTLDDLEFYASLWGDPQVVRYIGSGRTKTAKEAARTLHRWLVSASVDSGAGLFLAIDKSTGCRVGHAGIVRQNLDGCAEWEIGYWLAPEWWGQGLAKEAAGAFRDYGFRQLGKKRLIALVQSENKASASVAKAVGMEIERDLMLNGRRVHLFSVWGPL</sequence>
<dbReference type="Pfam" id="PF13302">
    <property type="entry name" value="Acetyltransf_3"/>
    <property type="match status" value="1"/>
</dbReference>
<accession>A0ABV8JHS4</accession>